<keyword evidence="1" id="KW-1133">Transmembrane helix</keyword>
<evidence type="ECO:0000256" key="1">
    <source>
        <dbReference type="SAM" id="Phobius"/>
    </source>
</evidence>
<feature type="transmembrane region" description="Helical" evidence="1">
    <location>
        <begin position="100"/>
        <end position="124"/>
    </location>
</feature>
<gene>
    <name evidence="2" type="ORF">RDB_LOCUS130398</name>
</gene>
<feature type="transmembrane region" description="Helical" evidence="1">
    <location>
        <begin position="144"/>
        <end position="174"/>
    </location>
</feature>
<name>A0A8H3CIK2_9AGAM</name>
<sequence length="577" mass="63851">MEARYSKLSYPLHEFHSYPSFDTEATSQVKGGILQRKPSVFAALGTVWTLALHCALSLVAAGLVLLYAHNHHFNVTERTPPVDVIEGKQKAPFYLLQSDIVTILSTMIVALRCALMAWGTPLVWRVAVFLMERRGLSRRNLKTLLHYGVLGPGAYSSDFSSIIISLLLLAVIVANFSSPVLTGSISWVPSNQLARGLPLSPARFDDIEDGIRSKQGTSYFNSNAAYVRQGFVLDALGMAGLGWGRDIEPGVLKRVSSSIETLAINSTVENVTLPYFKVHSIQWITNRDDIPSLRDNSTTGVLEPYQNSTPIGALTLPFGYALLIPNTTTNWSSDPMEATTIQDTRLLAVYYKFDSETKGEALTPTLPPNTYLLPEKTRHYAFAWVTFSAGVGRCKEYQCIVSSPSTIRNNTPVDLEPHQLTFQALSLAPVVGIHLVGPNISLPLSWNNIDAYIEAVLVRSYSASWSSINARMWTQSAHSSYLPSFPGLLALVDHRRVYIWLGVQLLVTFLGIIFLIIQSSRSRYPLIGDTTLTAFYVDTTMIPRSSKDAAYRGDGLLKIEPRGDRLRVKLERTSGNF</sequence>
<comment type="caution">
    <text evidence="2">The sequence shown here is derived from an EMBL/GenBank/DDBJ whole genome shotgun (WGS) entry which is preliminary data.</text>
</comment>
<protein>
    <recommendedName>
        <fullName evidence="4">Transmembrane protein</fullName>
    </recommendedName>
</protein>
<reference evidence="2" key="1">
    <citation type="submission" date="2021-01" db="EMBL/GenBank/DDBJ databases">
        <authorList>
            <person name="Kaushik A."/>
        </authorList>
    </citation>
    <scope>NUCLEOTIDE SEQUENCE</scope>
    <source>
        <strain evidence="2">AG4-R118</strain>
    </source>
</reference>
<evidence type="ECO:0000313" key="3">
    <source>
        <dbReference type="Proteomes" id="UP000663888"/>
    </source>
</evidence>
<dbReference type="EMBL" id="CAJMWX010001368">
    <property type="protein sequence ID" value="CAE6484688.1"/>
    <property type="molecule type" value="Genomic_DNA"/>
</dbReference>
<organism evidence="2 3">
    <name type="scientific">Rhizoctonia solani</name>
    <dbReference type="NCBI Taxonomy" id="456999"/>
    <lineage>
        <taxon>Eukaryota</taxon>
        <taxon>Fungi</taxon>
        <taxon>Dikarya</taxon>
        <taxon>Basidiomycota</taxon>
        <taxon>Agaricomycotina</taxon>
        <taxon>Agaricomycetes</taxon>
        <taxon>Cantharellales</taxon>
        <taxon>Ceratobasidiaceae</taxon>
        <taxon>Rhizoctonia</taxon>
    </lineage>
</organism>
<keyword evidence="1" id="KW-0472">Membrane</keyword>
<feature type="transmembrane region" description="Helical" evidence="1">
    <location>
        <begin position="40"/>
        <end position="68"/>
    </location>
</feature>
<evidence type="ECO:0000313" key="2">
    <source>
        <dbReference type="EMBL" id="CAE6484688.1"/>
    </source>
</evidence>
<keyword evidence="1" id="KW-0812">Transmembrane</keyword>
<dbReference type="Proteomes" id="UP000663888">
    <property type="component" value="Unassembled WGS sequence"/>
</dbReference>
<accession>A0A8H3CIK2</accession>
<feature type="transmembrane region" description="Helical" evidence="1">
    <location>
        <begin position="497"/>
        <end position="517"/>
    </location>
</feature>
<evidence type="ECO:0008006" key="4">
    <source>
        <dbReference type="Google" id="ProtNLM"/>
    </source>
</evidence>
<dbReference type="AlphaFoldDB" id="A0A8H3CIK2"/>
<proteinExistence type="predicted"/>